<feature type="compositionally biased region" description="Pro residues" evidence="1">
    <location>
        <begin position="94"/>
        <end position="130"/>
    </location>
</feature>
<evidence type="ECO:0000313" key="3">
    <source>
        <dbReference type="Proteomes" id="UP000252519"/>
    </source>
</evidence>
<feature type="region of interest" description="Disordered" evidence="1">
    <location>
        <begin position="78"/>
        <end position="167"/>
    </location>
</feature>
<comment type="caution">
    <text evidence="2">The sequence shown here is derived from an EMBL/GenBank/DDBJ whole genome shotgun (WGS) entry which is preliminary data.</text>
</comment>
<evidence type="ECO:0000256" key="1">
    <source>
        <dbReference type="SAM" id="MobiDB-lite"/>
    </source>
</evidence>
<keyword evidence="3" id="KW-1185">Reference proteome</keyword>
<protein>
    <submittedName>
        <fullName evidence="2">Uncharacterized protein</fullName>
    </submittedName>
</protein>
<accession>A0A368GGF8</accession>
<gene>
    <name evidence="2" type="ORF">ANCCAN_10523</name>
</gene>
<dbReference type="OrthoDB" id="10562825at2759"/>
<dbReference type="PRINTS" id="PR01217">
    <property type="entry name" value="PRICHEXTENSN"/>
</dbReference>
<name>A0A368GGF8_ANCCA</name>
<dbReference type="EMBL" id="JOJR01000156">
    <property type="protein sequence ID" value="RCN43461.1"/>
    <property type="molecule type" value="Genomic_DNA"/>
</dbReference>
<dbReference type="STRING" id="29170.A0A368GGF8"/>
<reference evidence="2 3" key="1">
    <citation type="submission" date="2014-10" db="EMBL/GenBank/DDBJ databases">
        <title>Draft genome of the hookworm Ancylostoma caninum.</title>
        <authorList>
            <person name="Mitreva M."/>
        </authorList>
    </citation>
    <scope>NUCLEOTIDE SEQUENCE [LARGE SCALE GENOMIC DNA]</scope>
    <source>
        <strain evidence="2 3">Baltimore</strain>
    </source>
</reference>
<feature type="compositionally biased region" description="Pro residues" evidence="1">
    <location>
        <begin position="147"/>
        <end position="167"/>
    </location>
</feature>
<dbReference type="Proteomes" id="UP000252519">
    <property type="component" value="Unassembled WGS sequence"/>
</dbReference>
<proteinExistence type="predicted"/>
<sequence length="213" mass="23454">MACMEDWDSYIRMLEEYNKPYERIIYEPMPLNIMTTSSGNAAAVQPVTSTPLPTKFKMTPTSSSVQKIPLIHAVTPPSAVNVTQPTPLEATMLPPDPTPPPRQSTPVKSPPISAPTPPRLPTPVTPPVESPPCSYALPSTSRVSTPPREPSPPRVHVPMKSPTPPIINTPIFVEVETEVEVVPEEHELVLERSEPEDISRFSTDMPKISYFLT</sequence>
<dbReference type="AlphaFoldDB" id="A0A368GGF8"/>
<organism evidence="2 3">
    <name type="scientific">Ancylostoma caninum</name>
    <name type="common">Dog hookworm</name>
    <dbReference type="NCBI Taxonomy" id="29170"/>
    <lineage>
        <taxon>Eukaryota</taxon>
        <taxon>Metazoa</taxon>
        <taxon>Ecdysozoa</taxon>
        <taxon>Nematoda</taxon>
        <taxon>Chromadorea</taxon>
        <taxon>Rhabditida</taxon>
        <taxon>Rhabditina</taxon>
        <taxon>Rhabditomorpha</taxon>
        <taxon>Strongyloidea</taxon>
        <taxon>Ancylostomatidae</taxon>
        <taxon>Ancylostomatinae</taxon>
        <taxon>Ancylostoma</taxon>
    </lineage>
</organism>
<evidence type="ECO:0000313" key="2">
    <source>
        <dbReference type="EMBL" id="RCN43461.1"/>
    </source>
</evidence>